<proteinExistence type="inferred from homology"/>
<dbReference type="EMBL" id="JACCGK010000003">
    <property type="protein sequence ID" value="NYT71549.1"/>
    <property type="molecule type" value="Genomic_DNA"/>
</dbReference>
<dbReference type="GO" id="GO:0000105">
    <property type="term" value="P:L-histidine biosynthetic process"/>
    <property type="evidence" value="ECO:0007669"/>
    <property type="project" value="UniProtKB-UniRule"/>
</dbReference>
<dbReference type="Pfam" id="PF00155">
    <property type="entry name" value="Aminotran_1_2"/>
    <property type="match status" value="1"/>
</dbReference>
<evidence type="ECO:0000256" key="4">
    <source>
        <dbReference type="ARBA" id="ARBA00011738"/>
    </source>
</evidence>
<dbReference type="Gene3D" id="3.90.1150.10">
    <property type="entry name" value="Aspartate Aminotransferase, domain 1"/>
    <property type="match status" value="1"/>
</dbReference>
<organism evidence="11 12">
    <name type="scientific">Vreelandella sedimenti</name>
    <dbReference type="NCBI Taxonomy" id="2729618"/>
    <lineage>
        <taxon>Bacteria</taxon>
        <taxon>Pseudomonadati</taxon>
        <taxon>Pseudomonadota</taxon>
        <taxon>Gammaproteobacteria</taxon>
        <taxon>Oceanospirillales</taxon>
        <taxon>Halomonadaceae</taxon>
        <taxon>Vreelandella</taxon>
    </lineage>
</organism>
<evidence type="ECO:0000256" key="6">
    <source>
        <dbReference type="ARBA" id="ARBA00022679"/>
    </source>
</evidence>
<dbReference type="PROSITE" id="PS00599">
    <property type="entry name" value="AA_TRANSFER_CLASS_2"/>
    <property type="match status" value="1"/>
</dbReference>
<keyword evidence="5 9" id="KW-0032">Aminotransferase</keyword>
<dbReference type="SUPFAM" id="SSF53383">
    <property type="entry name" value="PLP-dependent transferases"/>
    <property type="match status" value="1"/>
</dbReference>
<evidence type="ECO:0000259" key="10">
    <source>
        <dbReference type="Pfam" id="PF00155"/>
    </source>
</evidence>
<dbReference type="GO" id="GO:0004400">
    <property type="term" value="F:histidinol-phosphate transaminase activity"/>
    <property type="evidence" value="ECO:0007669"/>
    <property type="project" value="UniProtKB-UniRule"/>
</dbReference>
<evidence type="ECO:0000313" key="11">
    <source>
        <dbReference type="EMBL" id="NYT71549.1"/>
    </source>
</evidence>
<dbReference type="InterPro" id="IPR001917">
    <property type="entry name" value="Aminotrans_II_pyridoxalP_BS"/>
</dbReference>
<evidence type="ECO:0000256" key="7">
    <source>
        <dbReference type="ARBA" id="ARBA00022898"/>
    </source>
</evidence>
<dbReference type="GO" id="GO:0030170">
    <property type="term" value="F:pyridoxal phosphate binding"/>
    <property type="evidence" value="ECO:0007669"/>
    <property type="project" value="InterPro"/>
</dbReference>
<comment type="similarity">
    <text evidence="3 9">Belongs to the class-II pyridoxal-phosphate-dependent aminotransferase family. Histidinol-phosphate aminotransferase subfamily.</text>
</comment>
<dbReference type="InterPro" id="IPR004839">
    <property type="entry name" value="Aminotransferase_I/II_large"/>
</dbReference>
<dbReference type="InterPro" id="IPR015424">
    <property type="entry name" value="PyrdxlP-dep_Trfase"/>
</dbReference>
<feature type="domain" description="Aminotransferase class I/classII large" evidence="10">
    <location>
        <begin position="37"/>
        <end position="366"/>
    </location>
</feature>
<dbReference type="PANTHER" id="PTHR43643:SF3">
    <property type="entry name" value="HISTIDINOL-PHOSPHATE AMINOTRANSFERASE"/>
    <property type="match status" value="1"/>
</dbReference>
<dbReference type="Proteomes" id="UP000520876">
    <property type="component" value="Unassembled WGS sequence"/>
</dbReference>
<dbReference type="AlphaFoldDB" id="A0A7Z0N4N6"/>
<comment type="cofactor">
    <cofactor evidence="1 9">
        <name>pyridoxal 5'-phosphate</name>
        <dbReference type="ChEBI" id="CHEBI:597326"/>
    </cofactor>
</comment>
<dbReference type="RefSeq" id="WP_180090611.1">
    <property type="nucleotide sequence ID" value="NZ_JACCGK010000003.1"/>
</dbReference>
<evidence type="ECO:0000256" key="2">
    <source>
        <dbReference type="ARBA" id="ARBA00005011"/>
    </source>
</evidence>
<evidence type="ECO:0000313" key="12">
    <source>
        <dbReference type="Proteomes" id="UP000520876"/>
    </source>
</evidence>
<keyword evidence="12" id="KW-1185">Reference proteome</keyword>
<dbReference type="InterPro" id="IPR015422">
    <property type="entry name" value="PyrdxlP-dep_Trfase_small"/>
</dbReference>
<dbReference type="NCBIfam" id="TIGR01141">
    <property type="entry name" value="hisC"/>
    <property type="match status" value="1"/>
</dbReference>
<keyword evidence="9" id="KW-0028">Amino-acid biosynthesis</keyword>
<evidence type="ECO:0000256" key="9">
    <source>
        <dbReference type="HAMAP-Rule" id="MF_01023"/>
    </source>
</evidence>
<comment type="caution">
    <text evidence="11">The sequence shown here is derived from an EMBL/GenBank/DDBJ whole genome shotgun (WGS) entry which is preliminary data.</text>
</comment>
<keyword evidence="7 9" id="KW-0663">Pyridoxal phosphate</keyword>
<dbReference type="CDD" id="cd00609">
    <property type="entry name" value="AAT_like"/>
    <property type="match status" value="1"/>
</dbReference>
<evidence type="ECO:0000256" key="1">
    <source>
        <dbReference type="ARBA" id="ARBA00001933"/>
    </source>
</evidence>
<name>A0A7Z0N4N6_9GAMM</name>
<accession>A0A7Z0N4N6</accession>
<keyword evidence="6 9" id="KW-0808">Transferase</keyword>
<comment type="pathway">
    <text evidence="2 9">Amino-acid biosynthesis; L-histidine biosynthesis; L-histidine from 5-phospho-alpha-D-ribose 1-diphosphate: step 7/9.</text>
</comment>
<keyword evidence="9" id="KW-0368">Histidine biosynthesis</keyword>
<dbReference type="InterPro" id="IPR015421">
    <property type="entry name" value="PyrdxlP-dep_Trfase_major"/>
</dbReference>
<comment type="catalytic activity">
    <reaction evidence="8 9">
        <text>L-histidinol phosphate + 2-oxoglutarate = 3-(imidazol-4-yl)-2-oxopropyl phosphate + L-glutamate</text>
        <dbReference type="Rhea" id="RHEA:23744"/>
        <dbReference type="ChEBI" id="CHEBI:16810"/>
        <dbReference type="ChEBI" id="CHEBI:29985"/>
        <dbReference type="ChEBI" id="CHEBI:57766"/>
        <dbReference type="ChEBI" id="CHEBI:57980"/>
        <dbReference type="EC" id="2.6.1.9"/>
    </reaction>
</comment>
<dbReference type="InterPro" id="IPR050106">
    <property type="entry name" value="HistidinolP_aminotransfase"/>
</dbReference>
<dbReference type="HAMAP" id="MF_01023">
    <property type="entry name" value="HisC_aminotrans_2"/>
    <property type="match status" value="1"/>
</dbReference>
<dbReference type="Gene3D" id="3.40.640.10">
    <property type="entry name" value="Type I PLP-dependent aspartate aminotransferase-like (Major domain)"/>
    <property type="match status" value="1"/>
</dbReference>
<protein>
    <recommendedName>
        <fullName evidence="9">Histidinol-phosphate aminotransferase</fullName>
        <ecNumber evidence="9">2.6.1.9</ecNumber>
    </recommendedName>
    <alternativeName>
        <fullName evidence="9">Imidazole acetol-phosphate transaminase</fullName>
    </alternativeName>
</protein>
<evidence type="ECO:0000256" key="8">
    <source>
        <dbReference type="ARBA" id="ARBA00047481"/>
    </source>
</evidence>
<dbReference type="InterPro" id="IPR005861">
    <property type="entry name" value="HisP_aminotrans"/>
</dbReference>
<reference evidence="11 12" key="1">
    <citation type="submission" date="2020-07" db="EMBL/GenBank/DDBJ databases">
        <title>Halomonas sp. QX-2 draft genome sequence.</title>
        <authorList>
            <person name="Qiu X."/>
        </authorList>
    </citation>
    <scope>NUCLEOTIDE SEQUENCE [LARGE SCALE GENOMIC DNA]</scope>
    <source>
        <strain evidence="11 12">QX-2</strain>
    </source>
</reference>
<gene>
    <name evidence="9 11" type="primary">hisC</name>
    <name evidence="11" type="ORF">HZU72_03805</name>
</gene>
<evidence type="ECO:0000256" key="3">
    <source>
        <dbReference type="ARBA" id="ARBA00007970"/>
    </source>
</evidence>
<sequence>MLPLDPTPLARREVRELEGYNAGLSSEQVGKRFGVSKIAKLGSNENPYGPSPQVATAISSAITDSGLYPDASCGLLRDALVARFEIEPERLVFGNGSEDLIAILCRVFLDHGDTLVTITPAFGLHTLYPHSLGAHIHAVPMLDGGRFDIDGLLEALIEPPRMLMFSSPSNPVGSTLSANQLDRLLNALTPATLLVFDEAYYEYAQASPDYPDVLARLSQQQTPWIVLRTFSKAYALAGLRLGYGIVSSPALADLIDRLRTPFNVNRLAQVAALAALQDETHLNIGLEATIRERERVTKVLKDMHLTVVPSRANFLFFRTDQVSDALHEVLLTHGVIVKPWLETGYTHWVRVSIGSRDQNDQFLAALSASLQPAPAAFAHGLNTP</sequence>
<dbReference type="PANTHER" id="PTHR43643">
    <property type="entry name" value="HISTIDINOL-PHOSPHATE AMINOTRANSFERASE 2"/>
    <property type="match status" value="1"/>
</dbReference>
<comment type="subunit">
    <text evidence="4 9">Homodimer.</text>
</comment>
<dbReference type="EC" id="2.6.1.9" evidence="9"/>
<dbReference type="UniPathway" id="UPA00031">
    <property type="reaction ID" value="UER00012"/>
</dbReference>
<feature type="modified residue" description="N6-(pyridoxal phosphate)lysine" evidence="9">
    <location>
        <position position="232"/>
    </location>
</feature>
<evidence type="ECO:0000256" key="5">
    <source>
        <dbReference type="ARBA" id="ARBA00022576"/>
    </source>
</evidence>